<dbReference type="KEGG" id="dat:HRM2_40960"/>
<name>C0QCD6_DESAH</name>
<keyword evidence="1" id="KW-0676">Redox-active center</keyword>
<dbReference type="Proteomes" id="UP000000442">
    <property type="component" value="Chromosome"/>
</dbReference>
<dbReference type="eggNOG" id="COG0526">
    <property type="taxonomic scope" value="Bacteria"/>
</dbReference>
<dbReference type="Pfam" id="PF00578">
    <property type="entry name" value="AhpC-TSA"/>
    <property type="match status" value="1"/>
</dbReference>
<reference evidence="4 5" key="1">
    <citation type="journal article" date="2009" name="Environ. Microbiol.">
        <title>Genome sequence of Desulfobacterium autotrophicum HRM2, a marine sulfate reducer oxidizing organic carbon completely to carbon dioxide.</title>
        <authorList>
            <person name="Strittmatter A.W."/>
            <person name="Liesegang H."/>
            <person name="Rabus R."/>
            <person name="Decker I."/>
            <person name="Amann J."/>
            <person name="Andres S."/>
            <person name="Henne A."/>
            <person name="Fricke W.F."/>
            <person name="Martinez-Arias R."/>
            <person name="Bartels D."/>
            <person name="Goesmann A."/>
            <person name="Krause L."/>
            <person name="Puehler A."/>
            <person name="Klenk H.P."/>
            <person name="Richter M."/>
            <person name="Schuler M."/>
            <person name="Gloeckner F.O."/>
            <person name="Meyerdierks A."/>
            <person name="Gottschalk G."/>
            <person name="Amann R."/>
        </authorList>
    </citation>
    <scope>NUCLEOTIDE SEQUENCE [LARGE SCALE GENOMIC DNA]</scope>
    <source>
        <strain evidence="5">ATCC 43914 / DSM 3382 / HRM2</strain>
    </source>
</reference>
<dbReference type="Gene3D" id="3.40.30.10">
    <property type="entry name" value="Glutaredoxin"/>
    <property type="match status" value="1"/>
</dbReference>
<organism evidence="4 5">
    <name type="scientific">Desulforapulum autotrophicum (strain ATCC 43914 / DSM 3382 / VKM B-1955 / HRM2)</name>
    <name type="common">Desulfobacterium autotrophicum</name>
    <dbReference type="NCBI Taxonomy" id="177437"/>
    <lineage>
        <taxon>Bacteria</taxon>
        <taxon>Pseudomonadati</taxon>
        <taxon>Thermodesulfobacteriota</taxon>
        <taxon>Desulfobacteria</taxon>
        <taxon>Desulfobacterales</taxon>
        <taxon>Desulfobacteraceae</taxon>
        <taxon>Desulforapulum</taxon>
    </lineage>
</organism>
<keyword evidence="2" id="KW-0732">Signal</keyword>
<dbReference type="HOGENOM" id="CLU_093417_0_0_7"/>
<evidence type="ECO:0000256" key="2">
    <source>
        <dbReference type="SAM" id="SignalP"/>
    </source>
</evidence>
<evidence type="ECO:0000259" key="3">
    <source>
        <dbReference type="PROSITE" id="PS51352"/>
    </source>
</evidence>
<dbReference type="EMBL" id="CP001087">
    <property type="protein sequence ID" value="ACN17153.1"/>
    <property type="molecule type" value="Genomic_DNA"/>
</dbReference>
<dbReference type="GO" id="GO:0016209">
    <property type="term" value="F:antioxidant activity"/>
    <property type="evidence" value="ECO:0007669"/>
    <property type="project" value="InterPro"/>
</dbReference>
<sequence length="185" mass="20567">MKWIIPVVLLVMVLPAMAMDPVQTGEKLLGVSLETPESRETQAYLGLSAKPAFTMDDIDADVVIVEIFSMYCPHCQREAPMINQFHDLLLTRKTSKPSIKLMGIGAGNSSFEVDYFRKTYKVAFPLFADGDFVVHKALGEVRTPYFIALSREPDRSWKVVLSRPGGIESPEAFLSTILELARGGK</sequence>
<dbReference type="CDD" id="cd02966">
    <property type="entry name" value="TlpA_like_family"/>
    <property type="match status" value="1"/>
</dbReference>
<gene>
    <name evidence="4" type="primary">resA</name>
    <name evidence="4" type="ordered locus">HRM2_40960</name>
</gene>
<evidence type="ECO:0000313" key="5">
    <source>
        <dbReference type="Proteomes" id="UP000000442"/>
    </source>
</evidence>
<dbReference type="PROSITE" id="PS51352">
    <property type="entry name" value="THIOREDOXIN_2"/>
    <property type="match status" value="1"/>
</dbReference>
<accession>C0QCD6</accession>
<dbReference type="GO" id="GO:0016491">
    <property type="term" value="F:oxidoreductase activity"/>
    <property type="evidence" value="ECO:0007669"/>
    <property type="project" value="InterPro"/>
</dbReference>
<dbReference type="SUPFAM" id="SSF52833">
    <property type="entry name" value="Thioredoxin-like"/>
    <property type="match status" value="1"/>
</dbReference>
<dbReference type="InterPro" id="IPR000866">
    <property type="entry name" value="AhpC/TSA"/>
</dbReference>
<dbReference type="InterPro" id="IPR017937">
    <property type="entry name" value="Thioredoxin_CS"/>
</dbReference>
<evidence type="ECO:0000256" key="1">
    <source>
        <dbReference type="ARBA" id="ARBA00023284"/>
    </source>
</evidence>
<dbReference type="PROSITE" id="PS00194">
    <property type="entry name" value="THIOREDOXIN_1"/>
    <property type="match status" value="1"/>
</dbReference>
<protein>
    <submittedName>
        <fullName evidence="4">ResA</fullName>
    </submittedName>
</protein>
<feature type="signal peptide" evidence="2">
    <location>
        <begin position="1"/>
        <end position="18"/>
    </location>
</feature>
<dbReference type="InterPro" id="IPR036249">
    <property type="entry name" value="Thioredoxin-like_sf"/>
</dbReference>
<evidence type="ECO:0000313" key="4">
    <source>
        <dbReference type="EMBL" id="ACN17153.1"/>
    </source>
</evidence>
<dbReference type="InterPro" id="IPR013766">
    <property type="entry name" value="Thioredoxin_domain"/>
</dbReference>
<keyword evidence="5" id="KW-1185">Reference proteome</keyword>
<feature type="domain" description="Thioredoxin" evidence="3">
    <location>
        <begin position="8"/>
        <end position="182"/>
    </location>
</feature>
<dbReference type="RefSeq" id="WP_015905886.1">
    <property type="nucleotide sequence ID" value="NC_012108.1"/>
</dbReference>
<feature type="chain" id="PRO_5002900524" evidence="2">
    <location>
        <begin position="19"/>
        <end position="185"/>
    </location>
</feature>
<proteinExistence type="predicted"/>
<dbReference type="OrthoDB" id="5516057at2"/>
<dbReference type="STRING" id="177437.HRM2_40960"/>
<dbReference type="AlphaFoldDB" id="C0QCD6"/>